<accession>A0ABY7EBM8</accession>
<keyword evidence="2 5" id="KW-0812">Transmembrane</keyword>
<name>A0ABY7EBM8_MYAAR</name>
<evidence type="ECO:0000256" key="1">
    <source>
        <dbReference type="ARBA" id="ARBA00004141"/>
    </source>
</evidence>
<feature type="domain" description="TLC" evidence="8">
    <location>
        <begin position="27"/>
        <end position="219"/>
    </location>
</feature>
<evidence type="ECO:0000256" key="5">
    <source>
        <dbReference type="PROSITE-ProRule" id="PRU00205"/>
    </source>
</evidence>
<dbReference type="InterPro" id="IPR042512">
    <property type="entry name" value="TLCD5"/>
</dbReference>
<keyword evidence="4 5" id="KW-0472">Membrane</keyword>
<feature type="transmembrane region" description="Helical" evidence="7">
    <location>
        <begin position="191"/>
        <end position="214"/>
    </location>
</feature>
<feature type="region of interest" description="Disordered" evidence="6">
    <location>
        <begin position="223"/>
        <end position="251"/>
    </location>
</feature>
<keyword evidence="10" id="KW-1185">Reference proteome</keyword>
<reference evidence="9" key="1">
    <citation type="submission" date="2022-11" db="EMBL/GenBank/DDBJ databases">
        <title>Centuries of genome instability and evolution in soft-shell clam transmissible cancer (bioRxiv).</title>
        <authorList>
            <person name="Hart S.F.M."/>
            <person name="Yonemitsu M.A."/>
            <person name="Giersch R.M."/>
            <person name="Beal B.F."/>
            <person name="Arriagada G."/>
            <person name="Davis B.W."/>
            <person name="Ostrander E.A."/>
            <person name="Goff S.P."/>
            <person name="Metzger M.J."/>
        </authorList>
    </citation>
    <scope>NUCLEOTIDE SEQUENCE</scope>
    <source>
        <strain evidence="9">MELC-2E11</strain>
        <tissue evidence="9">Siphon/mantle</tissue>
    </source>
</reference>
<feature type="compositionally biased region" description="Polar residues" evidence="6">
    <location>
        <begin position="229"/>
        <end position="244"/>
    </location>
</feature>
<evidence type="ECO:0000256" key="3">
    <source>
        <dbReference type="ARBA" id="ARBA00022989"/>
    </source>
</evidence>
<comment type="subcellular location">
    <subcellularLocation>
        <location evidence="1">Membrane</location>
        <topology evidence="1">Multi-pass membrane protein</topology>
    </subcellularLocation>
</comment>
<evidence type="ECO:0000313" key="10">
    <source>
        <dbReference type="Proteomes" id="UP001164746"/>
    </source>
</evidence>
<dbReference type="Proteomes" id="UP001164746">
    <property type="component" value="Chromosome 5"/>
</dbReference>
<proteinExistence type="predicted"/>
<sequence>MGDITTLLISCFTWLTLYFTLCLVNPRRSYEWHIRTVTTIHAITVILLGLYSVFVLGPWPFDLMGGKSSDFQTFVITVSLGYFLLDLSWCLYFRTEGPVMMLHHTLSIVGLSICFGIEMYGIEMVTTITGAEITNPLLQLRWFLKETKQYDTKLGDIVDVAFMVIFGVFRIVLGTMLLISCYMQDNTDWLTRFGGTCIYSIGWLFWISIVQYGFKRYRRRYGSKSSKSTTNGHLKSNSEANGVTGSEKDPGSEKIFCSEQGNGSLNGEINGNLTKRHVANGVKESASSTDLL</sequence>
<dbReference type="PROSITE" id="PS50922">
    <property type="entry name" value="TLC"/>
    <property type="match status" value="1"/>
</dbReference>
<dbReference type="PANTHER" id="PTHR31898">
    <property type="entry name" value="TRANSMEMBRANE PROTEIN 136"/>
    <property type="match status" value="1"/>
</dbReference>
<dbReference type="InterPro" id="IPR006634">
    <property type="entry name" value="TLC-dom"/>
</dbReference>
<evidence type="ECO:0000259" key="8">
    <source>
        <dbReference type="PROSITE" id="PS50922"/>
    </source>
</evidence>
<feature type="transmembrane region" description="Helical" evidence="7">
    <location>
        <begin position="71"/>
        <end position="93"/>
    </location>
</feature>
<dbReference type="Pfam" id="PF03798">
    <property type="entry name" value="TRAM_LAG1_CLN8"/>
    <property type="match status" value="1"/>
</dbReference>
<feature type="transmembrane region" description="Helical" evidence="7">
    <location>
        <begin position="6"/>
        <end position="24"/>
    </location>
</feature>
<keyword evidence="3 7" id="KW-1133">Transmembrane helix</keyword>
<evidence type="ECO:0000256" key="7">
    <source>
        <dbReference type="SAM" id="Phobius"/>
    </source>
</evidence>
<evidence type="ECO:0000256" key="6">
    <source>
        <dbReference type="SAM" id="MobiDB-lite"/>
    </source>
</evidence>
<evidence type="ECO:0000256" key="2">
    <source>
        <dbReference type="ARBA" id="ARBA00022692"/>
    </source>
</evidence>
<organism evidence="9 10">
    <name type="scientific">Mya arenaria</name>
    <name type="common">Soft-shell clam</name>
    <dbReference type="NCBI Taxonomy" id="6604"/>
    <lineage>
        <taxon>Eukaryota</taxon>
        <taxon>Metazoa</taxon>
        <taxon>Spiralia</taxon>
        <taxon>Lophotrochozoa</taxon>
        <taxon>Mollusca</taxon>
        <taxon>Bivalvia</taxon>
        <taxon>Autobranchia</taxon>
        <taxon>Heteroconchia</taxon>
        <taxon>Euheterodonta</taxon>
        <taxon>Imparidentia</taxon>
        <taxon>Neoheterodontei</taxon>
        <taxon>Myida</taxon>
        <taxon>Myoidea</taxon>
        <taxon>Myidae</taxon>
        <taxon>Mya</taxon>
    </lineage>
</organism>
<feature type="transmembrane region" description="Helical" evidence="7">
    <location>
        <begin position="157"/>
        <end position="179"/>
    </location>
</feature>
<feature type="transmembrane region" description="Helical" evidence="7">
    <location>
        <begin position="36"/>
        <end position="59"/>
    </location>
</feature>
<gene>
    <name evidence="9" type="ORF">MAR_021953</name>
</gene>
<evidence type="ECO:0000313" key="9">
    <source>
        <dbReference type="EMBL" id="WAR06584.1"/>
    </source>
</evidence>
<protein>
    <submittedName>
        <fullName evidence="9">TLCD5-like protein</fullName>
    </submittedName>
</protein>
<dbReference type="EMBL" id="CP111016">
    <property type="protein sequence ID" value="WAR06584.1"/>
    <property type="molecule type" value="Genomic_DNA"/>
</dbReference>
<dbReference type="PANTHER" id="PTHR31898:SF1">
    <property type="entry name" value="TLC DOMAIN-CONTAINING PROTEIN 5"/>
    <property type="match status" value="1"/>
</dbReference>
<dbReference type="SMART" id="SM00724">
    <property type="entry name" value="TLC"/>
    <property type="match status" value="1"/>
</dbReference>
<evidence type="ECO:0000256" key="4">
    <source>
        <dbReference type="ARBA" id="ARBA00023136"/>
    </source>
</evidence>